<dbReference type="PANTHER" id="PTHR30383">
    <property type="entry name" value="THIOESTERASE 1/PROTEASE 1/LYSOPHOSPHOLIPASE L1"/>
    <property type="match status" value="1"/>
</dbReference>
<reference evidence="3 4" key="1">
    <citation type="journal article" date="2015" name="Genome Biol. Evol.">
        <title>Functionally Structured Genomes in Lactobacillus kunkeei Colonizing the Honey Crop and Food Products of Honeybees and Stingless Bees.</title>
        <authorList>
            <person name="Tamarit D."/>
            <person name="Ellegaard K.M."/>
            <person name="Wikander J."/>
            <person name="Olofsson T."/>
            <person name="Vasquez A."/>
            <person name="Andersson S.G."/>
        </authorList>
    </citation>
    <scope>NUCLEOTIDE SEQUENCE [LARGE SCALE GENOMIC DNA]</scope>
    <source>
        <strain evidence="3 4">LAko</strain>
    </source>
</reference>
<organism evidence="3 4">
    <name type="scientific">Apilactobacillus kunkeei</name>
    <dbReference type="NCBI Taxonomy" id="148814"/>
    <lineage>
        <taxon>Bacteria</taxon>
        <taxon>Bacillati</taxon>
        <taxon>Bacillota</taxon>
        <taxon>Bacilli</taxon>
        <taxon>Lactobacillales</taxon>
        <taxon>Lactobacillaceae</taxon>
        <taxon>Apilactobacillus</taxon>
    </lineage>
</organism>
<protein>
    <submittedName>
        <fullName evidence="3">SGNH superfamily hydrolase</fullName>
    </submittedName>
</protein>
<dbReference type="Pfam" id="PF13472">
    <property type="entry name" value="Lipase_GDSL_2"/>
    <property type="match status" value="1"/>
</dbReference>
<dbReference type="PATRIC" id="fig|148814.8.peg.759"/>
<keyword evidence="1" id="KW-1133">Transmembrane helix</keyword>
<evidence type="ECO:0000313" key="3">
    <source>
        <dbReference type="EMBL" id="KOY76262.1"/>
    </source>
</evidence>
<dbReference type="Proteomes" id="UP000037778">
    <property type="component" value="Unassembled WGS sequence"/>
</dbReference>
<dbReference type="PANTHER" id="PTHR30383:SF27">
    <property type="entry name" value="SPORE GERMINATION LIPASE LIPC"/>
    <property type="match status" value="1"/>
</dbReference>
<dbReference type="Gene3D" id="3.40.50.1110">
    <property type="entry name" value="SGNH hydrolase"/>
    <property type="match status" value="1"/>
</dbReference>
<dbReference type="InterPro" id="IPR051532">
    <property type="entry name" value="Ester_Hydrolysis_Enzymes"/>
</dbReference>
<sequence>MDCYITFFYGVIIMKKILKFILLLIVVFGIAGVSYQVYSNVRHKTKITNVNKNKKVSIVALGDSLTQGVGDPKKAGGYVSRTKQTLNKKGYKHVTTVNYGIAGQRSDQIDKRIQNNVKGLSSSLKKANIIVLTVGGNDLLQSLQSNALVDGKAKFNSRMKQASITYQAKVNRLMNDIRKENKKAPIYVFGIYNPIYVYFANVDVINQYVKKYNQITSGVVLRNKKAHFVDITPLSYGQYKSKAQKEKLVESSDEVTFNPLDILKLDDTKGELNNYISPDDHFHPNDKGYNYMTDRLVSQLFRFNDWN</sequence>
<feature type="domain" description="SGNH hydrolase-type esterase" evidence="2">
    <location>
        <begin position="60"/>
        <end position="289"/>
    </location>
</feature>
<name>A0A0M9DCR5_9LACO</name>
<dbReference type="InterPro" id="IPR013830">
    <property type="entry name" value="SGNH_hydro"/>
</dbReference>
<dbReference type="AlphaFoldDB" id="A0A0M9DCR5"/>
<keyword evidence="1" id="KW-0472">Membrane</keyword>
<evidence type="ECO:0000313" key="4">
    <source>
        <dbReference type="Proteomes" id="UP000037778"/>
    </source>
</evidence>
<dbReference type="EMBL" id="JXCY01000006">
    <property type="protein sequence ID" value="KOY76262.1"/>
    <property type="molecule type" value="Genomic_DNA"/>
</dbReference>
<keyword evidence="1" id="KW-0812">Transmembrane</keyword>
<proteinExistence type="predicted"/>
<dbReference type="InterPro" id="IPR036514">
    <property type="entry name" value="SGNH_hydro_sf"/>
</dbReference>
<comment type="caution">
    <text evidence="3">The sequence shown here is derived from an EMBL/GenBank/DDBJ whole genome shotgun (WGS) entry which is preliminary data.</text>
</comment>
<gene>
    <name evidence="3" type="ORF">RZ71_07110</name>
</gene>
<evidence type="ECO:0000259" key="2">
    <source>
        <dbReference type="Pfam" id="PF13472"/>
    </source>
</evidence>
<evidence type="ECO:0000256" key="1">
    <source>
        <dbReference type="SAM" id="Phobius"/>
    </source>
</evidence>
<dbReference type="GO" id="GO:0004622">
    <property type="term" value="F:phosphatidylcholine lysophospholipase activity"/>
    <property type="evidence" value="ECO:0007669"/>
    <property type="project" value="TreeGrafter"/>
</dbReference>
<keyword evidence="3" id="KW-0378">Hydrolase</keyword>
<accession>A0A0M9DCR5</accession>
<keyword evidence="4" id="KW-1185">Reference proteome</keyword>
<feature type="transmembrane region" description="Helical" evidence="1">
    <location>
        <begin position="20"/>
        <end position="38"/>
    </location>
</feature>
<dbReference type="SUPFAM" id="SSF52266">
    <property type="entry name" value="SGNH hydrolase"/>
    <property type="match status" value="1"/>
</dbReference>